<evidence type="ECO:0000256" key="1">
    <source>
        <dbReference type="ARBA" id="ARBA00004651"/>
    </source>
</evidence>
<dbReference type="RefSeq" id="WP_272858276.1">
    <property type="nucleotide sequence ID" value="NZ_CP067134.1"/>
</dbReference>
<protein>
    <submittedName>
        <fullName evidence="8">Flagellar biosynthetic protein FliQ</fullName>
    </submittedName>
</protein>
<evidence type="ECO:0000313" key="8">
    <source>
        <dbReference type="EMBL" id="WCR10220.1"/>
    </source>
</evidence>
<dbReference type="InterPro" id="IPR002191">
    <property type="entry name" value="Bac_export_3"/>
</dbReference>
<comment type="subcellular location">
    <subcellularLocation>
        <location evidence="1">Cell membrane</location>
        <topology evidence="1">Multi-pass membrane protein</topology>
    </subcellularLocation>
</comment>
<evidence type="ECO:0000256" key="4">
    <source>
        <dbReference type="ARBA" id="ARBA00022692"/>
    </source>
</evidence>
<keyword evidence="6 7" id="KW-0472">Membrane</keyword>
<evidence type="ECO:0000256" key="5">
    <source>
        <dbReference type="ARBA" id="ARBA00022989"/>
    </source>
</evidence>
<sequence length="89" mass="9653">MTTETLLFDMLRQALLIAVRISAPMLGVALIAGVVIGLFQALTSVQEMTLTFVPKVGLMLIVFWVTMSFMTTALSDFYLGQIIPLIAGS</sequence>
<dbReference type="EMBL" id="CP067134">
    <property type="protein sequence ID" value="WCR10220.1"/>
    <property type="molecule type" value="Genomic_DNA"/>
</dbReference>
<keyword evidence="3" id="KW-1003">Cell membrane</keyword>
<dbReference type="PANTHER" id="PTHR34040:SF2">
    <property type="entry name" value="FLAGELLAR BIOSYNTHETIC PROTEIN FLIQ"/>
    <property type="match status" value="1"/>
</dbReference>
<dbReference type="PANTHER" id="PTHR34040">
    <property type="entry name" value="FLAGELLAR BIOSYNTHETIC PROTEIN FLIQ"/>
    <property type="match status" value="1"/>
</dbReference>
<proteinExistence type="inferred from homology"/>
<dbReference type="Proteomes" id="UP001218412">
    <property type="component" value="Chromosome"/>
</dbReference>
<organism evidence="8 9">
    <name type="scientific">Paracoccus stylophorae</name>
    <dbReference type="NCBI Taxonomy" id="659350"/>
    <lineage>
        <taxon>Bacteria</taxon>
        <taxon>Pseudomonadati</taxon>
        <taxon>Pseudomonadota</taxon>
        <taxon>Alphaproteobacteria</taxon>
        <taxon>Rhodobacterales</taxon>
        <taxon>Paracoccaceae</taxon>
        <taxon>Paracoccus</taxon>
    </lineage>
</organism>
<keyword evidence="8" id="KW-0282">Flagellum</keyword>
<keyword evidence="5 7" id="KW-1133">Transmembrane helix</keyword>
<dbReference type="Pfam" id="PF01313">
    <property type="entry name" value="Bac_export_3"/>
    <property type="match status" value="1"/>
</dbReference>
<evidence type="ECO:0000256" key="6">
    <source>
        <dbReference type="ARBA" id="ARBA00023136"/>
    </source>
</evidence>
<evidence type="ECO:0000256" key="2">
    <source>
        <dbReference type="ARBA" id="ARBA00006156"/>
    </source>
</evidence>
<evidence type="ECO:0000256" key="7">
    <source>
        <dbReference type="SAM" id="Phobius"/>
    </source>
</evidence>
<dbReference type="PIRSF" id="PIRSF004669">
    <property type="entry name" value="FliQ"/>
    <property type="match status" value="1"/>
</dbReference>
<accession>A0ABY7ST83</accession>
<comment type="similarity">
    <text evidence="2">Belongs to the FliQ/MopD/SpaQ family.</text>
</comment>
<gene>
    <name evidence="8" type="ORF">JHW45_14265</name>
</gene>
<reference evidence="8 9" key="1">
    <citation type="submission" date="2021-01" db="EMBL/GenBank/DDBJ databases">
        <title>Biogeographic distribution of Paracoccus.</title>
        <authorList>
            <person name="Hollensteiner J."/>
            <person name="Leineberger J."/>
            <person name="Brinkhoff T."/>
            <person name="Daniel R."/>
        </authorList>
    </citation>
    <scope>NUCLEOTIDE SEQUENCE [LARGE SCALE GENOMIC DNA]</scope>
    <source>
        <strain evidence="8 9">LMG25392</strain>
    </source>
</reference>
<dbReference type="PRINTS" id="PR00952">
    <property type="entry name" value="TYPE3IMQPROT"/>
</dbReference>
<evidence type="ECO:0000313" key="9">
    <source>
        <dbReference type="Proteomes" id="UP001218412"/>
    </source>
</evidence>
<feature type="transmembrane region" description="Helical" evidence="7">
    <location>
        <begin position="21"/>
        <end position="42"/>
    </location>
</feature>
<feature type="transmembrane region" description="Helical" evidence="7">
    <location>
        <begin position="57"/>
        <end position="79"/>
    </location>
</feature>
<keyword evidence="8" id="KW-0969">Cilium</keyword>
<evidence type="ECO:0000256" key="3">
    <source>
        <dbReference type="ARBA" id="ARBA00022475"/>
    </source>
</evidence>
<name>A0ABY7ST83_9RHOB</name>
<keyword evidence="4 7" id="KW-0812">Transmembrane</keyword>
<keyword evidence="8" id="KW-0966">Cell projection</keyword>
<keyword evidence="9" id="KW-1185">Reference proteome</keyword>